<dbReference type="EMBL" id="BAABHJ010000008">
    <property type="protein sequence ID" value="GAA4609316.1"/>
    <property type="molecule type" value="Genomic_DNA"/>
</dbReference>
<dbReference type="Proteomes" id="UP001500212">
    <property type="component" value="Unassembled WGS sequence"/>
</dbReference>
<accession>A0ABP8TIU5</accession>
<comment type="caution">
    <text evidence="1">The sequence shown here is derived from an EMBL/GenBank/DDBJ whole genome shotgun (WGS) entry which is preliminary data.</text>
</comment>
<keyword evidence="2" id="KW-1185">Reference proteome</keyword>
<reference evidence="2" key="1">
    <citation type="journal article" date="2019" name="Int. J. Syst. Evol. Microbiol.">
        <title>The Global Catalogue of Microorganisms (GCM) 10K type strain sequencing project: providing services to taxonomists for standard genome sequencing and annotation.</title>
        <authorList>
            <consortium name="The Broad Institute Genomics Platform"/>
            <consortium name="The Broad Institute Genome Sequencing Center for Infectious Disease"/>
            <person name="Wu L."/>
            <person name="Ma J."/>
        </authorList>
    </citation>
    <scope>NUCLEOTIDE SEQUENCE [LARGE SCALE GENOMIC DNA]</scope>
    <source>
        <strain evidence="2">JCM 17938</strain>
    </source>
</reference>
<evidence type="ECO:0000313" key="1">
    <source>
        <dbReference type="EMBL" id="GAA4609316.1"/>
    </source>
</evidence>
<proteinExistence type="predicted"/>
<gene>
    <name evidence="1" type="ORF">GCM10023195_37440</name>
</gene>
<evidence type="ECO:0000313" key="2">
    <source>
        <dbReference type="Proteomes" id="UP001500212"/>
    </source>
</evidence>
<name>A0ABP8TIU5_9ACTN</name>
<protein>
    <submittedName>
        <fullName evidence="1">Uncharacterized protein</fullName>
    </submittedName>
</protein>
<sequence>MIVGGYCPKSAACASENDHPSAAKDALSAVAFGGTDPLPRDDNAIAAPQAARKL</sequence>
<organism evidence="1 2">
    <name type="scientific">Actinoallomurus liliacearum</name>
    <dbReference type="NCBI Taxonomy" id="1080073"/>
    <lineage>
        <taxon>Bacteria</taxon>
        <taxon>Bacillati</taxon>
        <taxon>Actinomycetota</taxon>
        <taxon>Actinomycetes</taxon>
        <taxon>Streptosporangiales</taxon>
        <taxon>Thermomonosporaceae</taxon>
        <taxon>Actinoallomurus</taxon>
    </lineage>
</organism>